<dbReference type="EMBL" id="RYZI01000348">
    <property type="protein sequence ID" value="RWA06304.1"/>
    <property type="molecule type" value="Genomic_DNA"/>
</dbReference>
<evidence type="ECO:0000256" key="1">
    <source>
        <dbReference type="SAM" id="MobiDB-lite"/>
    </source>
</evidence>
<organism evidence="2 3">
    <name type="scientific">Xylaria grammica</name>
    <dbReference type="NCBI Taxonomy" id="363999"/>
    <lineage>
        <taxon>Eukaryota</taxon>
        <taxon>Fungi</taxon>
        <taxon>Dikarya</taxon>
        <taxon>Ascomycota</taxon>
        <taxon>Pezizomycotina</taxon>
        <taxon>Sordariomycetes</taxon>
        <taxon>Xylariomycetidae</taxon>
        <taxon>Xylariales</taxon>
        <taxon>Xylariaceae</taxon>
        <taxon>Xylaria</taxon>
    </lineage>
</organism>
<protein>
    <submittedName>
        <fullName evidence="2">Uncharacterized protein</fullName>
    </submittedName>
</protein>
<dbReference type="AlphaFoldDB" id="A0A439CVS4"/>
<feature type="compositionally biased region" description="Basic and acidic residues" evidence="1">
    <location>
        <begin position="162"/>
        <end position="173"/>
    </location>
</feature>
<sequence length="243" mass="27314">MVTQQSPIGQTAEETGILTPIHAQRVYSTIERQVAFAAKPLERQIENVYMILIRLTSLEATEKTRHTASKHISKILEGQRIFQCLSLSIQEAYVKNVYEYASMRERETPQYPATARAEDMTLTAAYLTVFFTSIVNNSYQISGNKENWFLWRVRTGKAKNKGSRDTESAKTKPDVPASPPLTPFGTPSLQIRSSLPFDPIRQANFEAARDNRAHTNSEGNTTDNQGHAPKGARLPSIHDLLKH</sequence>
<dbReference type="Proteomes" id="UP000286045">
    <property type="component" value="Unassembled WGS sequence"/>
</dbReference>
<feature type="region of interest" description="Disordered" evidence="1">
    <location>
        <begin position="159"/>
        <end position="193"/>
    </location>
</feature>
<reference evidence="2 3" key="1">
    <citation type="submission" date="2018-12" db="EMBL/GenBank/DDBJ databases">
        <title>Draft genome sequence of Xylaria grammica IHI A82.</title>
        <authorList>
            <person name="Buettner E."/>
            <person name="Kellner H."/>
        </authorList>
    </citation>
    <scope>NUCLEOTIDE SEQUENCE [LARGE SCALE GENOMIC DNA]</scope>
    <source>
        <strain evidence="2 3">IHI A82</strain>
    </source>
</reference>
<accession>A0A439CVS4</accession>
<name>A0A439CVS4_9PEZI</name>
<evidence type="ECO:0000313" key="3">
    <source>
        <dbReference type="Proteomes" id="UP000286045"/>
    </source>
</evidence>
<evidence type="ECO:0000313" key="2">
    <source>
        <dbReference type="EMBL" id="RWA06304.1"/>
    </source>
</evidence>
<gene>
    <name evidence="2" type="ORF">EKO27_g8806</name>
</gene>
<proteinExistence type="predicted"/>
<keyword evidence="3" id="KW-1185">Reference proteome</keyword>
<feature type="region of interest" description="Disordered" evidence="1">
    <location>
        <begin position="206"/>
        <end position="243"/>
    </location>
</feature>
<feature type="compositionally biased region" description="Polar residues" evidence="1">
    <location>
        <begin position="216"/>
        <end position="225"/>
    </location>
</feature>
<comment type="caution">
    <text evidence="2">The sequence shown here is derived from an EMBL/GenBank/DDBJ whole genome shotgun (WGS) entry which is preliminary data.</text>
</comment>